<dbReference type="SUPFAM" id="SSF48264">
    <property type="entry name" value="Cytochrome P450"/>
    <property type="match status" value="1"/>
</dbReference>
<dbReference type="GO" id="GO:0020037">
    <property type="term" value="F:heme binding"/>
    <property type="evidence" value="ECO:0007669"/>
    <property type="project" value="InterPro"/>
</dbReference>
<dbReference type="PROSITE" id="PS00086">
    <property type="entry name" value="CYTOCHROME_P450"/>
    <property type="match status" value="1"/>
</dbReference>
<dbReference type="InterPro" id="IPR017972">
    <property type="entry name" value="Cyt_P450_CS"/>
</dbReference>
<dbReference type="GO" id="GO:0004497">
    <property type="term" value="F:monooxygenase activity"/>
    <property type="evidence" value="ECO:0007669"/>
    <property type="project" value="InterPro"/>
</dbReference>
<dbReference type="GO" id="GO:0016705">
    <property type="term" value="F:oxidoreductase activity, acting on paired donors, with incorporation or reduction of molecular oxygen"/>
    <property type="evidence" value="ECO:0007669"/>
    <property type="project" value="InterPro"/>
</dbReference>
<protein>
    <submittedName>
        <fullName evidence="3">Unannotated protein</fullName>
    </submittedName>
</protein>
<dbReference type="PANTHER" id="PTHR46696:SF1">
    <property type="entry name" value="CYTOCHROME P450 YJIB-RELATED"/>
    <property type="match status" value="1"/>
</dbReference>
<proteinExistence type="inferred from homology"/>
<accession>A0A6J7J5X8</accession>
<gene>
    <name evidence="2" type="ORF">UFOPK2754_02658</name>
    <name evidence="3" type="ORF">UFOPK3543_03102</name>
</gene>
<dbReference type="AlphaFoldDB" id="A0A6J7J5X8"/>
<evidence type="ECO:0000313" key="3">
    <source>
        <dbReference type="EMBL" id="CAB4938486.1"/>
    </source>
</evidence>
<dbReference type="InterPro" id="IPR002397">
    <property type="entry name" value="Cyt_P450_B"/>
</dbReference>
<dbReference type="EMBL" id="CAEZYR010000129">
    <property type="protein sequence ID" value="CAB4764571.1"/>
    <property type="molecule type" value="Genomic_DNA"/>
</dbReference>
<organism evidence="3">
    <name type="scientific">freshwater metagenome</name>
    <dbReference type="NCBI Taxonomy" id="449393"/>
    <lineage>
        <taxon>unclassified sequences</taxon>
        <taxon>metagenomes</taxon>
        <taxon>ecological metagenomes</taxon>
    </lineage>
</organism>
<sequence>MIEFDPHDPSFVDEGIPFDVLARIRAEEPVYKTPRGAWYLSRYQDIEAALKDVDTFRAELGPITGIPGGVETIPADQHFLSEIMEPRHGQIRRLFNASFAAHRMRDIEPFITAECNRLVDEMIAADVADLHEGYAMPIPAIAMARIMGLGPSAVPHFLTWSFDGTLMTRPATPGVPPEGPASHVFFAEKLAEQRALPEPTSHVFKVLFEAVIEGEPLTDREIITQLHFMIQAGVHTTRALLTHAVHRMLHDRALFERLDNDRSLIPTYIEESLRHDAPVQRTTRRCTRDVELAGVAMCPGDWVEMGIGSGNHDEAVFPEADDFRLDRDDPRHHLGFGAGSHICPGATLARLEGITAVTVLLDRVAELFPVDGVRYPPIPGSLGHQPIPALLVVR</sequence>
<dbReference type="InterPro" id="IPR001128">
    <property type="entry name" value="Cyt_P450"/>
</dbReference>
<evidence type="ECO:0000256" key="1">
    <source>
        <dbReference type="ARBA" id="ARBA00010617"/>
    </source>
</evidence>
<name>A0A6J7J5X8_9ZZZZ</name>
<dbReference type="EMBL" id="CAFBMH010000203">
    <property type="protein sequence ID" value="CAB4938486.1"/>
    <property type="molecule type" value="Genomic_DNA"/>
</dbReference>
<dbReference type="InterPro" id="IPR036396">
    <property type="entry name" value="Cyt_P450_sf"/>
</dbReference>
<evidence type="ECO:0000313" key="2">
    <source>
        <dbReference type="EMBL" id="CAB4764571.1"/>
    </source>
</evidence>
<dbReference type="PANTHER" id="PTHR46696">
    <property type="entry name" value="P450, PUTATIVE (EUROFUNG)-RELATED"/>
    <property type="match status" value="1"/>
</dbReference>
<dbReference type="GO" id="GO:0005506">
    <property type="term" value="F:iron ion binding"/>
    <property type="evidence" value="ECO:0007669"/>
    <property type="project" value="InterPro"/>
</dbReference>
<dbReference type="Gene3D" id="1.10.630.10">
    <property type="entry name" value="Cytochrome P450"/>
    <property type="match status" value="1"/>
</dbReference>
<reference evidence="3" key="1">
    <citation type="submission" date="2020-05" db="EMBL/GenBank/DDBJ databases">
        <authorList>
            <person name="Chiriac C."/>
            <person name="Salcher M."/>
            <person name="Ghai R."/>
            <person name="Kavagutti S V."/>
        </authorList>
    </citation>
    <scope>NUCLEOTIDE SEQUENCE</scope>
</reference>
<dbReference type="Pfam" id="PF00067">
    <property type="entry name" value="p450"/>
    <property type="match status" value="1"/>
</dbReference>
<dbReference type="PRINTS" id="PR00359">
    <property type="entry name" value="BP450"/>
</dbReference>
<comment type="similarity">
    <text evidence="1">Belongs to the cytochrome P450 family.</text>
</comment>